<dbReference type="HOGENOM" id="CLU_3162958_0_0_2"/>
<dbReference type="AlphaFoldDB" id="A0A0F7IHX1"/>
<dbReference type="InParanoid" id="A0A0F7IHX1"/>
<dbReference type="RefSeq" id="WP_156967337.1">
    <property type="nucleotide sequence ID" value="NZ_CP011267.1"/>
</dbReference>
<protein>
    <submittedName>
        <fullName evidence="1">Uncharacterized protein</fullName>
    </submittedName>
</protein>
<gene>
    <name evidence="1" type="ORF">GAH_00028</name>
</gene>
<sequence>MVKINGKERGDEKATTKQYKCIMAIARNCGLTRKEVEELANAHFKKR</sequence>
<dbReference type="EMBL" id="CP011267">
    <property type="protein sequence ID" value="AKG92610.1"/>
    <property type="molecule type" value="Genomic_DNA"/>
</dbReference>
<dbReference type="Proteomes" id="UP000034723">
    <property type="component" value="Chromosome"/>
</dbReference>
<organism evidence="1 2">
    <name type="scientific">Geoglobus ahangari</name>
    <dbReference type="NCBI Taxonomy" id="113653"/>
    <lineage>
        <taxon>Archaea</taxon>
        <taxon>Methanobacteriati</taxon>
        <taxon>Methanobacteriota</taxon>
        <taxon>Archaeoglobi</taxon>
        <taxon>Archaeoglobales</taxon>
        <taxon>Archaeoglobaceae</taxon>
        <taxon>Geoglobus</taxon>
    </lineage>
</organism>
<evidence type="ECO:0000313" key="2">
    <source>
        <dbReference type="Proteomes" id="UP000034723"/>
    </source>
</evidence>
<proteinExistence type="predicted"/>
<dbReference type="GeneID" id="43092347"/>
<keyword evidence="2" id="KW-1185">Reference proteome</keyword>
<dbReference type="KEGG" id="gah:GAH_00028"/>
<reference evidence="1 2" key="1">
    <citation type="submission" date="2015-04" db="EMBL/GenBank/DDBJ databases">
        <title>The complete genome sequence of the hyperthermophilic, obligate iron-reducing archaeon Geoglobus ahangari strain 234T.</title>
        <authorList>
            <person name="Manzella M.P."/>
            <person name="Holmes D.E."/>
            <person name="Rocheleau J.M."/>
            <person name="Chung A."/>
            <person name="Reguera G."/>
            <person name="Kashefi K."/>
        </authorList>
    </citation>
    <scope>NUCLEOTIDE SEQUENCE [LARGE SCALE GENOMIC DNA]</scope>
    <source>
        <strain evidence="1 2">234</strain>
    </source>
</reference>
<name>A0A0F7IHX1_9EURY</name>
<evidence type="ECO:0000313" key="1">
    <source>
        <dbReference type="EMBL" id="AKG92610.1"/>
    </source>
</evidence>
<accession>A0A0F7IHX1</accession>